<feature type="chain" id="PRO_5046278886" evidence="1">
    <location>
        <begin position="23"/>
        <end position="338"/>
    </location>
</feature>
<evidence type="ECO:0000313" key="4">
    <source>
        <dbReference type="Proteomes" id="UP001569904"/>
    </source>
</evidence>
<sequence length="338" mass="35710">MRRSVRTGAAGLAGVLALSACAGTGAEGDGERAGLKAATAASLPTSQRFDLTKPSYDLFRGKSLQDGTVMQSFAFDQVNKRLFTAQVSSGSGSDARGDLTITQLDFKGNKLGYMRLKGYGHGVSIGVEPSGTASYLWTETNAVQFTDANGNTSSRGKNLARFKFVNGTTLTNSSSALTKYTPVSGQGSVTASIDPINNRLAMRYQKSGQWRIAVWKLSDLKARNYSAKLADIAQPATVSGISFQGYALYGSYVYLYHGSAYSASNPKPGNTYLSAVDLNTGKLVGKPFLTGAGSTLSYREAEGLAIYKAGSQVRLFLGFASGSSGARKANLFYKNALV</sequence>
<feature type="domain" description="P68 RBP/TagC-like beta-propeller" evidence="2">
    <location>
        <begin position="69"/>
        <end position="331"/>
    </location>
</feature>
<keyword evidence="4" id="KW-1185">Reference proteome</keyword>
<dbReference type="InterPro" id="IPR048799">
    <property type="entry name" value="P68_RBP_TagC-like_beta-prop"/>
</dbReference>
<feature type="signal peptide" evidence="1">
    <location>
        <begin position="1"/>
        <end position="22"/>
    </location>
</feature>
<keyword evidence="1" id="KW-0732">Signal</keyword>
<evidence type="ECO:0000259" key="2">
    <source>
        <dbReference type="Pfam" id="PF21311"/>
    </source>
</evidence>
<protein>
    <submittedName>
        <fullName evidence="3">Teichoic acid biosynthesis protein C</fullName>
    </submittedName>
</protein>
<reference evidence="3 4" key="1">
    <citation type="submission" date="2023-11" db="EMBL/GenBank/DDBJ databases">
        <title>Actinomadura monticuli sp. nov., isolated from volcanic ash.</title>
        <authorList>
            <person name="Lee S.D."/>
            <person name="Yang H."/>
            <person name="Kim I.S."/>
        </authorList>
    </citation>
    <scope>NUCLEOTIDE SEQUENCE [LARGE SCALE GENOMIC DNA]</scope>
    <source>
        <strain evidence="3 4">DSM 45346</strain>
    </source>
</reference>
<comment type="caution">
    <text evidence="3">The sequence shown here is derived from an EMBL/GenBank/DDBJ whole genome shotgun (WGS) entry which is preliminary data.</text>
</comment>
<dbReference type="EMBL" id="JAXCEH010000017">
    <property type="protein sequence ID" value="MFA1556909.1"/>
    <property type="molecule type" value="Genomic_DNA"/>
</dbReference>
<evidence type="ECO:0000313" key="3">
    <source>
        <dbReference type="EMBL" id="MFA1556909.1"/>
    </source>
</evidence>
<dbReference type="Pfam" id="PF21311">
    <property type="entry name" value="Phage_RBD_prop"/>
    <property type="match status" value="1"/>
</dbReference>
<proteinExistence type="predicted"/>
<dbReference type="Proteomes" id="UP001569904">
    <property type="component" value="Unassembled WGS sequence"/>
</dbReference>
<name>A0ABV4R3F0_9ACTN</name>
<gene>
    <name evidence="3" type="ORF">SM436_24755</name>
</gene>
<dbReference type="RefSeq" id="WP_371943650.1">
    <property type="nucleotide sequence ID" value="NZ_JAXCEH010000017.1"/>
</dbReference>
<evidence type="ECO:0000256" key="1">
    <source>
        <dbReference type="SAM" id="SignalP"/>
    </source>
</evidence>
<accession>A0ABV4R3F0</accession>
<dbReference type="PROSITE" id="PS51257">
    <property type="entry name" value="PROKAR_LIPOPROTEIN"/>
    <property type="match status" value="1"/>
</dbReference>
<organism evidence="3 4">
    <name type="scientific">Actinomadura chokoriensis</name>
    <dbReference type="NCBI Taxonomy" id="454156"/>
    <lineage>
        <taxon>Bacteria</taxon>
        <taxon>Bacillati</taxon>
        <taxon>Actinomycetota</taxon>
        <taxon>Actinomycetes</taxon>
        <taxon>Streptosporangiales</taxon>
        <taxon>Thermomonosporaceae</taxon>
        <taxon>Actinomadura</taxon>
    </lineage>
</organism>